<keyword evidence="2" id="KW-0813">Transport</keyword>
<evidence type="ECO:0000259" key="8">
    <source>
        <dbReference type="PROSITE" id="PS51096"/>
    </source>
</evidence>
<dbReference type="OrthoDB" id="9799827at2"/>
<dbReference type="Pfam" id="PF03610">
    <property type="entry name" value="EIIA-man"/>
    <property type="match status" value="1"/>
</dbReference>
<dbReference type="EMBL" id="JQCE01000038">
    <property type="protein sequence ID" value="KRO16377.1"/>
    <property type="molecule type" value="Genomic_DNA"/>
</dbReference>
<dbReference type="InterPro" id="IPR033887">
    <property type="entry name" value="PTS_IIA_man"/>
</dbReference>
<keyword evidence="7" id="KW-0418">Kinase</keyword>
<comment type="subcellular location">
    <subcellularLocation>
        <location evidence="1">Cytoplasm</location>
    </subcellularLocation>
</comment>
<sequence>MIGIIITGHGHFATGIQSTIKLLSGDQDKLIAIDFEEGMTADQLQERFKTAVSDLGEITGLAFFTDIPGGTPFNQAVMYKTAHDAVTVLSGTNVSMIMEVLFQRELNVDQFEQAAITAGQSGVVAFKQTERQTPDDDEDGI</sequence>
<dbReference type="STRING" id="1293598.IV56_GL001159"/>
<evidence type="ECO:0000256" key="1">
    <source>
        <dbReference type="ARBA" id="ARBA00004496"/>
    </source>
</evidence>
<keyword evidence="6" id="KW-0598">Phosphotransferase system</keyword>
<dbReference type="GO" id="GO:0009401">
    <property type="term" value="P:phosphoenolpyruvate-dependent sugar phosphotransferase system"/>
    <property type="evidence" value="ECO:0007669"/>
    <property type="project" value="UniProtKB-KW"/>
</dbReference>
<dbReference type="Proteomes" id="UP000050969">
    <property type="component" value="Unassembled WGS sequence"/>
</dbReference>
<keyword evidence="5" id="KW-0808">Transferase</keyword>
<dbReference type="AlphaFoldDB" id="A0A0R2MS53"/>
<organism evidence="9 10">
    <name type="scientific">Lacticaseibacillus saniviri JCM 17471 = DSM 24301</name>
    <dbReference type="NCBI Taxonomy" id="1293598"/>
    <lineage>
        <taxon>Bacteria</taxon>
        <taxon>Bacillati</taxon>
        <taxon>Bacillota</taxon>
        <taxon>Bacilli</taxon>
        <taxon>Lactobacillales</taxon>
        <taxon>Lactobacillaceae</taxon>
        <taxon>Lacticaseibacillus</taxon>
    </lineage>
</organism>
<proteinExistence type="predicted"/>
<dbReference type="GO" id="GO:0005737">
    <property type="term" value="C:cytoplasm"/>
    <property type="evidence" value="ECO:0007669"/>
    <property type="project" value="UniProtKB-SubCell"/>
</dbReference>
<dbReference type="InterPro" id="IPR004701">
    <property type="entry name" value="PTS_EIIA_man-typ"/>
</dbReference>
<evidence type="ECO:0000256" key="7">
    <source>
        <dbReference type="ARBA" id="ARBA00022777"/>
    </source>
</evidence>
<evidence type="ECO:0000256" key="3">
    <source>
        <dbReference type="ARBA" id="ARBA00022490"/>
    </source>
</evidence>
<evidence type="ECO:0000256" key="5">
    <source>
        <dbReference type="ARBA" id="ARBA00022679"/>
    </source>
</evidence>
<dbReference type="RefSeq" id="WP_054777317.1">
    <property type="nucleotide sequence ID" value="NZ_BBBX01000011.1"/>
</dbReference>
<dbReference type="GO" id="GO:0016301">
    <property type="term" value="F:kinase activity"/>
    <property type="evidence" value="ECO:0007669"/>
    <property type="project" value="UniProtKB-KW"/>
</dbReference>
<evidence type="ECO:0000313" key="10">
    <source>
        <dbReference type="Proteomes" id="UP000050969"/>
    </source>
</evidence>
<protein>
    <recommendedName>
        <fullName evidence="8">PTS EIIA type-4 domain-containing protein</fullName>
    </recommendedName>
</protein>
<dbReference type="InterPro" id="IPR051471">
    <property type="entry name" value="Bacterial_PTS_sugar_comp"/>
</dbReference>
<accession>A0A0R2MS53</accession>
<dbReference type="NCBIfam" id="NF040761">
    <property type="entry name" value="AgaF"/>
    <property type="match status" value="1"/>
</dbReference>
<evidence type="ECO:0000256" key="6">
    <source>
        <dbReference type="ARBA" id="ARBA00022683"/>
    </source>
</evidence>
<gene>
    <name evidence="9" type="ORF">IV56_GL001159</name>
</gene>
<name>A0A0R2MS53_9LACO</name>
<evidence type="ECO:0000256" key="4">
    <source>
        <dbReference type="ARBA" id="ARBA00022597"/>
    </source>
</evidence>
<dbReference type="CDD" id="cd00006">
    <property type="entry name" value="PTS_IIA_man"/>
    <property type="match status" value="1"/>
</dbReference>
<dbReference type="Gene3D" id="3.40.50.510">
    <property type="entry name" value="Phosphotransferase system, mannose-type IIA component"/>
    <property type="match status" value="1"/>
</dbReference>
<comment type="caution">
    <text evidence="9">The sequence shown here is derived from an EMBL/GenBank/DDBJ whole genome shotgun (WGS) entry which is preliminary data.</text>
</comment>
<evidence type="ECO:0000313" key="9">
    <source>
        <dbReference type="EMBL" id="KRO16377.1"/>
    </source>
</evidence>
<keyword evidence="3" id="KW-0963">Cytoplasm</keyword>
<keyword evidence="4" id="KW-0762">Sugar transport</keyword>
<dbReference type="PROSITE" id="PS51096">
    <property type="entry name" value="PTS_EIIA_TYPE_4"/>
    <property type="match status" value="1"/>
</dbReference>
<evidence type="ECO:0000256" key="2">
    <source>
        <dbReference type="ARBA" id="ARBA00022448"/>
    </source>
</evidence>
<dbReference type="SUPFAM" id="SSF53062">
    <property type="entry name" value="PTS system fructose IIA component-like"/>
    <property type="match status" value="1"/>
</dbReference>
<keyword evidence="10" id="KW-1185">Reference proteome</keyword>
<dbReference type="PANTHER" id="PTHR33799">
    <property type="entry name" value="PTS PERMEASE-RELATED-RELATED"/>
    <property type="match status" value="1"/>
</dbReference>
<dbReference type="PATRIC" id="fig|1293598.4.peg.1222"/>
<reference evidence="9 10" key="1">
    <citation type="journal article" date="2015" name="Genome Announc.">
        <title>Expanding the biotechnology potential of lactobacilli through comparative genomics of 213 strains and associated genera.</title>
        <authorList>
            <person name="Sun Z."/>
            <person name="Harris H.M."/>
            <person name="McCann A."/>
            <person name="Guo C."/>
            <person name="Argimon S."/>
            <person name="Zhang W."/>
            <person name="Yang X."/>
            <person name="Jeffery I.B."/>
            <person name="Cooney J.C."/>
            <person name="Kagawa T.F."/>
            <person name="Liu W."/>
            <person name="Song Y."/>
            <person name="Salvetti E."/>
            <person name="Wrobel A."/>
            <person name="Rasinkangas P."/>
            <person name="Parkhill J."/>
            <person name="Rea M.C."/>
            <person name="O'Sullivan O."/>
            <person name="Ritari J."/>
            <person name="Douillard F.P."/>
            <person name="Paul Ross R."/>
            <person name="Yang R."/>
            <person name="Briner A.E."/>
            <person name="Felis G.E."/>
            <person name="de Vos W.M."/>
            <person name="Barrangou R."/>
            <person name="Klaenhammer T.R."/>
            <person name="Caufield P.W."/>
            <person name="Cui Y."/>
            <person name="Zhang H."/>
            <person name="O'Toole P.W."/>
        </authorList>
    </citation>
    <scope>NUCLEOTIDE SEQUENCE [LARGE SCALE GENOMIC DNA]</scope>
    <source>
        <strain evidence="9 10">DSM 24301</strain>
    </source>
</reference>
<dbReference type="InterPro" id="IPR036662">
    <property type="entry name" value="PTS_EIIA_man-typ_sf"/>
</dbReference>
<dbReference type="GO" id="GO:0016020">
    <property type="term" value="C:membrane"/>
    <property type="evidence" value="ECO:0007669"/>
    <property type="project" value="InterPro"/>
</dbReference>
<feature type="domain" description="PTS EIIA type-4" evidence="8">
    <location>
        <begin position="1"/>
        <end position="123"/>
    </location>
</feature>
<dbReference type="PANTHER" id="PTHR33799:SF1">
    <property type="entry name" value="PTS SYSTEM MANNOSE-SPECIFIC EIIAB COMPONENT-RELATED"/>
    <property type="match status" value="1"/>
</dbReference>